<keyword evidence="2" id="KW-1185">Reference proteome</keyword>
<protein>
    <recommendedName>
        <fullName evidence="3">Lipoprotein</fullName>
    </recommendedName>
</protein>
<dbReference type="EMBL" id="FOLO01000088">
    <property type="protein sequence ID" value="SFD69606.1"/>
    <property type="molecule type" value="Genomic_DNA"/>
</dbReference>
<dbReference type="Proteomes" id="UP000198862">
    <property type="component" value="Unassembled WGS sequence"/>
</dbReference>
<reference evidence="1 2" key="1">
    <citation type="submission" date="2016-10" db="EMBL/GenBank/DDBJ databases">
        <authorList>
            <person name="de Groot N.N."/>
        </authorList>
    </citation>
    <scope>NUCLEOTIDE SEQUENCE [LARGE SCALE GENOMIC DNA]</scope>
    <source>
        <strain evidence="1 2">DSM 6059</strain>
    </source>
</reference>
<proteinExistence type="predicted"/>
<dbReference type="STRING" id="1123010.SAMN02745724_05222"/>
<sequence>MKLNKLYLIFVFILCGCGGSSEGDKAQETVPTSITEPPNSTLLSENIASDNAQFSQFLDHKISINPQEYGFSSGSVYLKVYTQSQQVLFLGKVSSINSFQINLPNSIGKIYFDLFSPISTQSQFTGEIIL</sequence>
<dbReference type="AlphaFoldDB" id="A0A1I1UFI4"/>
<evidence type="ECO:0000313" key="2">
    <source>
        <dbReference type="Proteomes" id="UP000198862"/>
    </source>
</evidence>
<organism evidence="1 2">
    <name type="scientific">Pseudoalteromonas denitrificans DSM 6059</name>
    <dbReference type="NCBI Taxonomy" id="1123010"/>
    <lineage>
        <taxon>Bacteria</taxon>
        <taxon>Pseudomonadati</taxon>
        <taxon>Pseudomonadota</taxon>
        <taxon>Gammaproteobacteria</taxon>
        <taxon>Alteromonadales</taxon>
        <taxon>Pseudoalteromonadaceae</taxon>
        <taxon>Pseudoalteromonas</taxon>
    </lineage>
</organism>
<name>A0A1I1UFI4_9GAMM</name>
<accession>A0A1I1UFI4</accession>
<dbReference type="PROSITE" id="PS51257">
    <property type="entry name" value="PROKAR_LIPOPROTEIN"/>
    <property type="match status" value="1"/>
</dbReference>
<evidence type="ECO:0000313" key="1">
    <source>
        <dbReference type="EMBL" id="SFD69606.1"/>
    </source>
</evidence>
<evidence type="ECO:0008006" key="3">
    <source>
        <dbReference type="Google" id="ProtNLM"/>
    </source>
</evidence>
<dbReference type="RefSeq" id="WP_091991657.1">
    <property type="nucleotide sequence ID" value="NZ_FOLO01000088.1"/>
</dbReference>
<gene>
    <name evidence="1" type="ORF">SAMN02745724_05222</name>
</gene>